<dbReference type="SMART" id="SM00354">
    <property type="entry name" value="HTH_LACI"/>
    <property type="match status" value="1"/>
</dbReference>
<evidence type="ECO:0000259" key="4">
    <source>
        <dbReference type="PROSITE" id="PS50932"/>
    </source>
</evidence>
<dbReference type="InterPro" id="IPR046335">
    <property type="entry name" value="LacI/GalR-like_sensor"/>
</dbReference>
<dbReference type="EMBL" id="CP060789">
    <property type="protein sequence ID" value="QNP57444.1"/>
    <property type="molecule type" value="Genomic_DNA"/>
</dbReference>
<dbReference type="PROSITE" id="PS50932">
    <property type="entry name" value="HTH_LACI_2"/>
    <property type="match status" value="1"/>
</dbReference>
<feature type="domain" description="HTH lacI-type" evidence="4">
    <location>
        <begin position="1"/>
        <end position="53"/>
    </location>
</feature>
<gene>
    <name evidence="5" type="ORF">H9L22_02650</name>
</gene>
<name>A0A7H0HA78_9ACTN</name>
<keyword evidence="1" id="KW-0805">Transcription regulation</keyword>
<accession>A0A7H0HA78</accession>
<dbReference type="SUPFAM" id="SSF53822">
    <property type="entry name" value="Periplasmic binding protein-like I"/>
    <property type="match status" value="1"/>
</dbReference>
<sequence>MADVALLAGVSAQTVSRVSTGSPSVRPATRERVVNAMTELGYTPNRAARALRVGTFGSIGVITQRLARTGEAMTTAVITDIAREIGYSVTLVEVPRPVPDELRSVSHRLSNSAIDGLIIVRAGLATPDALSLPPGMPVVASDSLLAGHYPSAVPNQVRGTQDAVTHLLGLGHRTVHHIAGAADSYPSEVRRSTWQRCLATAGREVPEPWMGDWSPMSGYLIGREIARREDVTAVYCANDEMAFGLIRALHEAGRRVPEDVSVVGFDGIQLSEFSYPPLTTVRQDFDRLGHELMRLLLEQLSGTVQQSPPRVVVPTQLLVRGTTAPPPR</sequence>
<keyword evidence="2 5" id="KW-0238">DNA-binding</keyword>
<dbReference type="Gene3D" id="1.10.260.40">
    <property type="entry name" value="lambda repressor-like DNA-binding domains"/>
    <property type="match status" value="1"/>
</dbReference>
<evidence type="ECO:0000256" key="1">
    <source>
        <dbReference type="ARBA" id="ARBA00023015"/>
    </source>
</evidence>
<dbReference type="Proteomes" id="UP000516117">
    <property type="component" value="Chromosome"/>
</dbReference>
<keyword evidence="3" id="KW-0804">Transcription</keyword>
<dbReference type="InterPro" id="IPR028082">
    <property type="entry name" value="Peripla_BP_I"/>
</dbReference>
<proteinExistence type="predicted"/>
<dbReference type="Pfam" id="PF13377">
    <property type="entry name" value="Peripla_BP_3"/>
    <property type="match status" value="1"/>
</dbReference>
<evidence type="ECO:0000313" key="5">
    <source>
        <dbReference type="EMBL" id="QNP57444.1"/>
    </source>
</evidence>
<dbReference type="PANTHER" id="PTHR30146">
    <property type="entry name" value="LACI-RELATED TRANSCRIPTIONAL REPRESSOR"/>
    <property type="match status" value="1"/>
</dbReference>
<dbReference type="GO" id="GO:0000976">
    <property type="term" value="F:transcription cis-regulatory region binding"/>
    <property type="evidence" value="ECO:0007669"/>
    <property type="project" value="TreeGrafter"/>
</dbReference>
<dbReference type="PANTHER" id="PTHR30146:SF153">
    <property type="entry name" value="LACTOSE OPERON REPRESSOR"/>
    <property type="match status" value="1"/>
</dbReference>
<dbReference type="InterPro" id="IPR010982">
    <property type="entry name" value="Lambda_DNA-bd_dom_sf"/>
</dbReference>
<keyword evidence="6" id="KW-1185">Reference proteome</keyword>
<dbReference type="CDD" id="cd01392">
    <property type="entry name" value="HTH_LacI"/>
    <property type="match status" value="1"/>
</dbReference>
<protein>
    <submittedName>
        <fullName evidence="5">LacI family DNA-binding transcriptional regulator</fullName>
    </submittedName>
</protein>
<evidence type="ECO:0000256" key="2">
    <source>
        <dbReference type="ARBA" id="ARBA00023125"/>
    </source>
</evidence>
<organism evidence="5 6">
    <name type="scientific">Tessaracoccus defluvii</name>
    <dbReference type="NCBI Taxonomy" id="1285901"/>
    <lineage>
        <taxon>Bacteria</taxon>
        <taxon>Bacillati</taxon>
        <taxon>Actinomycetota</taxon>
        <taxon>Actinomycetes</taxon>
        <taxon>Propionibacteriales</taxon>
        <taxon>Propionibacteriaceae</taxon>
        <taxon>Tessaracoccus</taxon>
    </lineage>
</organism>
<dbReference type="AlphaFoldDB" id="A0A7H0HA78"/>
<dbReference type="KEGG" id="tdf:H9L22_02650"/>
<dbReference type="InterPro" id="IPR000843">
    <property type="entry name" value="HTH_LacI"/>
</dbReference>
<dbReference type="GO" id="GO:0003700">
    <property type="term" value="F:DNA-binding transcription factor activity"/>
    <property type="evidence" value="ECO:0007669"/>
    <property type="project" value="TreeGrafter"/>
</dbReference>
<dbReference type="SUPFAM" id="SSF47413">
    <property type="entry name" value="lambda repressor-like DNA-binding domains"/>
    <property type="match status" value="1"/>
</dbReference>
<reference evidence="5 6" key="1">
    <citation type="submission" date="2020-08" db="EMBL/GenBank/DDBJ databases">
        <title>Genome sequence of Tessaracoccus defluvii JCM 17540T.</title>
        <authorList>
            <person name="Hyun D.-W."/>
            <person name="Bae J.-W."/>
        </authorList>
    </citation>
    <scope>NUCLEOTIDE SEQUENCE [LARGE SCALE GENOMIC DNA]</scope>
    <source>
        <strain evidence="5 6">JCM 17540</strain>
    </source>
</reference>
<dbReference type="Gene3D" id="3.40.50.2300">
    <property type="match status" value="2"/>
</dbReference>
<evidence type="ECO:0000256" key="3">
    <source>
        <dbReference type="ARBA" id="ARBA00023163"/>
    </source>
</evidence>
<dbReference type="CDD" id="cd01574">
    <property type="entry name" value="PBP1_LacI"/>
    <property type="match status" value="1"/>
</dbReference>
<dbReference type="Pfam" id="PF00356">
    <property type="entry name" value="LacI"/>
    <property type="match status" value="1"/>
</dbReference>
<evidence type="ECO:0000313" key="6">
    <source>
        <dbReference type="Proteomes" id="UP000516117"/>
    </source>
</evidence>